<dbReference type="Proteomes" id="UP000294933">
    <property type="component" value="Unassembled WGS sequence"/>
</dbReference>
<dbReference type="GO" id="GO:0045040">
    <property type="term" value="P:protein insertion into mitochondrial outer membrane"/>
    <property type="evidence" value="ECO:0007669"/>
    <property type="project" value="InterPro"/>
</dbReference>
<dbReference type="GO" id="GO:0070096">
    <property type="term" value="P:mitochondrial outer membrane translocase complex assembly"/>
    <property type="evidence" value="ECO:0007669"/>
    <property type="project" value="InterPro"/>
</dbReference>
<gene>
    <name evidence="1" type="ORF">BD410DRAFT_681677</name>
</gene>
<sequence length="66" mass="7986">SEYDSDEDYRIAQQEWEDSLQQLQLLISVFLMPFVGKWLGRKWSHLAHARYQRLGLGWAFFFGEKY</sequence>
<dbReference type="OrthoDB" id="5555533at2759"/>
<dbReference type="AlphaFoldDB" id="A0A4Y7QP67"/>
<dbReference type="PANTHER" id="PTHR28230">
    <property type="entry name" value="CHROMOSOME 1, WHOLE GENOME SHOTGUN SEQUENCE"/>
    <property type="match status" value="1"/>
</dbReference>
<dbReference type="InterPro" id="IPR037652">
    <property type="entry name" value="Mim2"/>
</dbReference>
<accession>A0A4Y7QP67</accession>
<organism evidence="1 2">
    <name type="scientific">Rickenella mellea</name>
    <dbReference type="NCBI Taxonomy" id="50990"/>
    <lineage>
        <taxon>Eukaryota</taxon>
        <taxon>Fungi</taxon>
        <taxon>Dikarya</taxon>
        <taxon>Basidiomycota</taxon>
        <taxon>Agaricomycotina</taxon>
        <taxon>Agaricomycetes</taxon>
        <taxon>Hymenochaetales</taxon>
        <taxon>Rickenellaceae</taxon>
        <taxon>Rickenella</taxon>
    </lineage>
</organism>
<name>A0A4Y7QP67_9AGAM</name>
<dbReference type="VEuPathDB" id="FungiDB:BD410DRAFT_681677"/>
<dbReference type="PANTHER" id="PTHR28230:SF1">
    <property type="entry name" value="MITOCHONDRIAL IMPORT PROTEIN 2"/>
    <property type="match status" value="1"/>
</dbReference>
<dbReference type="STRING" id="50990.A0A4Y7QP67"/>
<feature type="non-terminal residue" evidence="1">
    <location>
        <position position="1"/>
    </location>
</feature>
<reference evidence="1 2" key="1">
    <citation type="submission" date="2018-06" db="EMBL/GenBank/DDBJ databases">
        <title>A transcriptomic atlas of mushroom development highlights an independent origin of complex multicellularity.</title>
        <authorList>
            <consortium name="DOE Joint Genome Institute"/>
            <person name="Krizsan K."/>
            <person name="Almasi E."/>
            <person name="Merenyi Z."/>
            <person name="Sahu N."/>
            <person name="Viragh M."/>
            <person name="Koszo T."/>
            <person name="Mondo S."/>
            <person name="Kiss B."/>
            <person name="Balint B."/>
            <person name="Kues U."/>
            <person name="Barry K."/>
            <person name="Hegedus J.C."/>
            <person name="Henrissat B."/>
            <person name="Johnson J."/>
            <person name="Lipzen A."/>
            <person name="Ohm R."/>
            <person name="Nagy I."/>
            <person name="Pangilinan J."/>
            <person name="Yan J."/>
            <person name="Xiong Y."/>
            <person name="Grigoriev I.V."/>
            <person name="Hibbett D.S."/>
            <person name="Nagy L.G."/>
        </authorList>
    </citation>
    <scope>NUCLEOTIDE SEQUENCE [LARGE SCALE GENOMIC DNA]</scope>
    <source>
        <strain evidence="1 2">SZMC22713</strain>
    </source>
</reference>
<dbReference type="EMBL" id="ML170157">
    <property type="protein sequence ID" value="TDL28720.1"/>
    <property type="molecule type" value="Genomic_DNA"/>
</dbReference>
<dbReference type="Pfam" id="PF19117">
    <property type="entry name" value="Mim2"/>
    <property type="match status" value="1"/>
</dbReference>
<evidence type="ECO:0000313" key="1">
    <source>
        <dbReference type="EMBL" id="TDL28720.1"/>
    </source>
</evidence>
<proteinExistence type="predicted"/>
<keyword evidence="2" id="KW-1185">Reference proteome</keyword>
<evidence type="ECO:0000313" key="2">
    <source>
        <dbReference type="Proteomes" id="UP000294933"/>
    </source>
</evidence>
<dbReference type="GO" id="GO:0005741">
    <property type="term" value="C:mitochondrial outer membrane"/>
    <property type="evidence" value="ECO:0007669"/>
    <property type="project" value="TreeGrafter"/>
</dbReference>
<protein>
    <submittedName>
        <fullName evidence="1">Uncharacterized protein</fullName>
    </submittedName>
</protein>
<feature type="non-terminal residue" evidence="1">
    <location>
        <position position="66"/>
    </location>
</feature>